<evidence type="ECO:0000256" key="3">
    <source>
        <dbReference type="ARBA" id="ARBA00023204"/>
    </source>
</evidence>
<dbReference type="SMART" id="SM00333">
    <property type="entry name" value="TUDOR"/>
    <property type="match status" value="1"/>
</dbReference>
<accession>A0A8J5FRZ0</accession>
<dbReference type="Proteomes" id="UP000734854">
    <property type="component" value="Unassembled WGS sequence"/>
</dbReference>
<dbReference type="InterPro" id="IPR039776">
    <property type="entry name" value="Pds5"/>
</dbReference>
<keyword evidence="8" id="KW-1185">Reference proteome</keyword>
<evidence type="ECO:0000313" key="8">
    <source>
        <dbReference type="Proteomes" id="UP000734854"/>
    </source>
</evidence>
<dbReference type="EMBL" id="JACMSC010000014">
    <property type="protein sequence ID" value="KAG6490701.1"/>
    <property type="molecule type" value="Genomic_DNA"/>
</dbReference>
<organism evidence="7 8">
    <name type="scientific">Zingiber officinale</name>
    <name type="common">Ginger</name>
    <name type="synonym">Amomum zingiber</name>
    <dbReference type="NCBI Taxonomy" id="94328"/>
    <lineage>
        <taxon>Eukaryota</taxon>
        <taxon>Viridiplantae</taxon>
        <taxon>Streptophyta</taxon>
        <taxon>Embryophyta</taxon>
        <taxon>Tracheophyta</taxon>
        <taxon>Spermatophyta</taxon>
        <taxon>Magnoliopsida</taxon>
        <taxon>Liliopsida</taxon>
        <taxon>Zingiberales</taxon>
        <taxon>Zingiberaceae</taxon>
        <taxon>Zingiber</taxon>
    </lineage>
</organism>
<evidence type="ECO:0000259" key="6">
    <source>
        <dbReference type="SMART" id="SM00333"/>
    </source>
</evidence>
<feature type="region of interest" description="Disordered" evidence="5">
    <location>
        <begin position="510"/>
        <end position="606"/>
    </location>
</feature>
<dbReference type="InterPro" id="IPR002999">
    <property type="entry name" value="Tudor"/>
</dbReference>
<evidence type="ECO:0000256" key="5">
    <source>
        <dbReference type="SAM" id="MobiDB-lite"/>
    </source>
</evidence>
<evidence type="ECO:0000313" key="7">
    <source>
        <dbReference type="EMBL" id="KAG6490701.1"/>
    </source>
</evidence>
<feature type="compositionally biased region" description="Polar residues" evidence="5">
    <location>
        <begin position="338"/>
        <end position="355"/>
    </location>
</feature>
<feature type="domain" description="Tudor" evidence="6">
    <location>
        <begin position="410"/>
        <end position="468"/>
    </location>
</feature>
<protein>
    <recommendedName>
        <fullName evidence="6">Tudor domain-containing protein</fullName>
    </recommendedName>
</protein>
<name>A0A8J5FRZ0_ZINOF</name>
<keyword evidence="4" id="KW-0539">Nucleus</keyword>
<feature type="compositionally biased region" description="Basic and acidic residues" evidence="5">
    <location>
        <begin position="535"/>
        <end position="585"/>
    </location>
</feature>
<sequence>MSSPFSFHSPSRTLQPETVVSAIARSATLAKRRRSEIYLILSALLSSSIVVQKSGSMTSEKELVDGLREVGKQLESPPTDVDDLLSLLDQTESLLTRVHQSPSQSIIDALRPAMKMLVDKRLLSHSDDNVKAIVASCTNEITRITAPEAPYNDDLMKEVFQNIVDTLDKLDDISSDSFFRRVSILDTFAKVRSFVVMLDLECDALVLNMFRIFLRTIRPNHSEIIFSSMETIMTVLLEESDYISQELLFCLLDAVKIDNKDTLPIARMLAERVITDCAPKLEPHLRKFAKPRNVFLRKYSKVVASIVEGKSGFRGQQAINSANVEELANTKREDSDGETVNITSPNLNPTESSNKPRSRVGRPRGSNNSGTKLKMLAGAKRKIVGEVSSAKQNFEKDVAGEMRQKMQKLDERLLGDRVQVWWPEDQQFYTGKVIQYNHLTKKHKILYDDGDVETLMLKEERWMFASETRTSPTSDLTEHAKDANDASLDDKAAKIKSNSTAGEICVQTAVKSPASSELPKRKGRPPKVGSSGQSKPKEDVSPKVEKKPLFDGTHEPKSKITVDDKDTHRSKPDEELSKLDQKPKDIPSPNASGIEPKTSLDSKQEN</sequence>
<evidence type="ECO:0000256" key="2">
    <source>
        <dbReference type="ARBA" id="ARBA00022763"/>
    </source>
</evidence>
<dbReference type="GO" id="GO:0007064">
    <property type="term" value="P:mitotic sister chromatid cohesion"/>
    <property type="evidence" value="ECO:0007669"/>
    <property type="project" value="InterPro"/>
</dbReference>
<dbReference type="Gene3D" id="2.30.30.140">
    <property type="match status" value="1"/>
</dbReference>
<dbReference type="GO" id="GO:0005634">
    <property type="term" value="C:nucleus"/>
    <property type="evidence" value="ECO:0007669"/>
    <property type="project" value="UniProtKB-SubCell"/>
</dbReference>
<comment type="subcellular location">
    <subcellularLocation>
        <location evidence="1">Nucleus</location>
    </subcellularLocation>
</comment>
<keyword evidence="3" id="KW-0234">DNA repair</keyword>
<keyword evidence="2" id="KW-0227">DNA damage</keyword>
<reference evidence="7 8" key="1">
    <citation type="submission" date="2020-08" db="EMBL/GenBank/DDBJ databases">
        <title>Plant Genome Project.</title>
        <authorList>
            <person name="Zhang R.-G."/>
        </authorList>
    </citation>
    <scope>NUCLEOTIDE SEQUENCE [LARGE SCALE GENOMIC DNA]</scope>
    <source>
        <tissue evidence="7">Rhizome</tissue>
    </source>
</reference>
<proteinExistence type="predicted"/>
<dbReference type="SUPFAM" id="SSF63748">
    <property type="entry name" value="Tudor/PWWP/MBT"/>
    <property type="match status" value="1"/>
</dbReference>
<dbReference type="GO" id="GO:0006281">
    <property type="term" value="P:DNA repair"/>
    <property type="evidence" value="ECO:0007669"/>
    <property type="project" value="UniProtKB-KW"/>
</dbReference>
<dbReference type="PANTHER" id="PTHR12663">
    <property type="entry name" value="ANDROGEN INDUCED INHIBITOR OF PROLIFERATION AS3 / PDS5-RELATED"/>
    <property type="match status" value="1"/>
</dbReference>
<dbReference type="GO" id="GO:0000785">
    <property type="term" value="C:chromatin"/>
    <property type="evidence" value="ECO:0007669"/>
    <property type="project" value="TreeGrafter"/>
</dbReference>
<dbReference type="CDD" id="cd20404">
    <property type="entry name" value="Tudor_Agenet_AtEML-like"/>
    <property type="match status" value="1"/>
</dbReference>
<dbReference type="InterPro" id="IPR047365">
    <property type="entry name" value="Tudor_AtPTM-like"/>
</dbReference>
<feature type="region of interest" description="Disordered" evidence="5">
    <location>
        <begin position="328"/>
        <end position="374"/>
    </location>
</feature>
<comment type="caution">
    <text evidence="7">The sequence shown here is derived from an EMBL/GenBank/DDBJ whole genome shotgun (WGS) entry which is preliminary data.</text>
</comment>
<evidence type="ECO:0000256" key="1">
    <source>
        <dbReference type="ARBA" id="ARBA00004123"/>
    </source>
</evidence>
<dbReference type="AlphaFoldDB" id="A0A8J5FRZ0"/>
<dbReference type="PANTHER" id="PTHR12663:SF3">
    <property type="entry name" value="SISTER CHROMATID COHESION PROTEIN PDS5 HOMOLOG C"/>
    <property type="match status" value="1"/>
</dbReference>
<gene>
    <name evidence="7" type="ORF">ZIOFF_052011</name>
</gene>
<dbReference type="Pfam" id="PF20168">
    <property type="entry name" value="PDS5"/>
    <property type="match status" value="1"/>
</dbReference>
<dbReference type="Pfam" id="PF21743">
    <property type="entry name" value="PTM_DIR17_Tudor"/>
    <property type="match status" value="1"/>
</dbReference>
<evidence type="ECO:0000256" key="4">
    <source>
        <dbReference type="ARBA" id="ARBA00023242"/>
    </source>
</evidence>